<name>F7X2L3_SINMM</name>
<dbReference type="EMBL" id="CP001830">
    <property type="protein sequence ID" value="AEH78225.1"/>
    <property type="molecule type" value="Genomic_DNA"/>
</dbReference>
<dbReference type="Proteomes" id="UP000009045">
    <property type="component" value="Chromosome"/>
</dbReference>
<dbReference type="HOGENOM" id="CLU_2652528_0_0_5"/>
<proteinExistence type="predicted"/>
<sequence length="76" mass="8945">MAADGEDLGVGQVRMLLFAERRRRIEEGCLYPFRHVFSRDEGRRVDVSEERMRRLRSHRLSPIPVSFECNSHEGRS</sequence>
<evidence type="ECO:0000313" key="1">
    <source>
        <dbReference type="EMBL" id="AEH78225.1"/>
    </source>
</evidence>
<reference evidence="1 2" key="1">
    <citation type="journal article" date="2011" name="J. Biotechnol.">
        <title>The complete genome sequence of the dominant Sinorhizobium meliloti field isolate SM11 extends the S. meliloti pan-genome.</title>
        <authorList>
            <person name="Schneiker-Bekel S."/>
            <person name="Wibberg D."/>
            <person name="Bekel T."/>
            <person name="Blom J."/>
            <person name="Linke B."/>
            <person name="Neuweger H."/>
            <person name="Stiens M."/>
            <person name="Vorholter F.J."/>
            <person name="Weidner S."/>
            <person name="Goesmann A."/>
            <person name="Puhler A."/>
            <person name="Schluter A."/>
        </authorList>
    </citation>
    <scope>NUCLEOTIDE SEQUENCE [LARGE SCALE GENOMIC DNA]</scope>
    <source>
        <strain evidence="1 2">SM11</strain>
    </source>
</reference>
<organism evidence="1 2">
    <name type="scientific">Sinorhizobium meliloti (strain SM11)</name>
    <dbReference type="NCBI Taxonomy" id="707241"/>
    <lineage>
        <taxon>Bacteria</taxon>
        <taxon>Pseudomonadati</taxon>
        <taxon>Pseudomonadota</taxon>
        <taxon>Alphaproteobacteria</taxon>
        <taxon>Hyphomicrobiales</taxon>
        <taxon>Rhizobiaceae</taxon>
        <taxon>Sinorhizobium/Ensifer group</taxon>
        <taxon>Sinorhizobium</taxon>
    </lineage>
</organism>
<gene>
    <name evidence="1" type="ordered locus">SM11_chr0948</name>
</gene>
<dbReference type="KEGG" id="smx:SM11_chr0948"/>
<accession>F7X2L3</accession>
<evidence type="ECO:0000313" key="2">
    <source>
        <dbReference type="Proteomes" id="UP000009045"/>
    </source>
</evidence>
<protein>
    <submittedName>
        <fullName evidence="1">Uncharacterized protein</fullName>
    </submittedName>
</protein>
<dbReference type="AlphaFoldDB" id="F7X2L3"/>